<accession>A0A9W6WN63</accession>
<dbReference type="Proteomes" id="UP001165083">
    <property type="component" value="Unassembled WGS sequence"/>
</dbReference>
<comment type="caution">
    <text evidence="2">The sequence shown here is derived from an EMBL/GenBank/DDBJ whole genome shotgun (WGS) entry which is preliminary data.</text>
</comment>
<reference evidence="2" key="1">
    <citation type="submission" date="2023-04" db="EMBL/GenBank/DDBJ databases">
        <title>Phytophthora lilii NBRC 32176.</title>
        <authorList>
            <person name="Ichikawa N."/>
            <person name="Sato H."/>
            <person name="Tonouchi N."/>
        </authorList>
    </citation>
    <scope>NUCLEOTIDE SEQUENCE</scope>
    <source>
        <strain evidence="2">NBRC 32176</strain>
    </source>
</reference>
<keyword evidence="1" id="KW-0472">Membrane</keyword>
<dbReference type="AlphaFoldDB" id="A0A9W6WN63"/>
<feature type="transmembrane region" description="Helical" evidence="1">
    <location>
        <begin position="21"/>
        <end position="43"/>
    </location>
</feature>
<dbReference type="EMBL" id="BSXW01000056">
    <property type="protein sequence ID" value="GMF10886.1"/>
    <property type="molecule type" value="Genomic_DNA"/>
</dbReference>
<dbReference type="OrthoDB" id="121668at2759"/>
<proteinExistence type="predicted"/>
<keyword evidence="1" id="KW-0812">Transmembrane</keyword>
<feature type="transmembrane region" description="Helical" evidence="1">
    <location>
        <begin position="316"/>
        <end position="337"/>
    </location>
</feature>
<keyword evidence="3" id="KW-1185">Reference proteome</keyword>
<evidence type="ECO:0000313" key="3">
    <source>
        <dbReference type="Proteomes" id="UP001165083"/>
    </source>
</evidence>
<sequence>MDGGSKAEFNPMHPFLHVYHQNLPVVIFTMTSIVYVHVVSRFIRSTGQWGLIAFSTASIALKLLLQEVAKHVMIIVHRPVSRRVMVALVSTPTILVDTQVRILLLRQDNLKISLAGTALIAVFEVGVRATKSVIVQRQTCVPLQKSQRRFSSIDPQTKLKQNTRIKSQQQVDVLGSTDSGQWISNTAVQSRLTSTGETPAEYKARRNEMERRQKIRVLHAGEIYADMYAEYIAIGCSFAILYFFRFHPQYDFSILVSGASDYFSRSTDAGSISRDRQLVYLGYLQMGVEVVVDFVACTLEATRGVELKSFDQNDPFLIFFMVMLTFSNIGISARLYMH</sequence>
<evidence type="ECO:0000256" key="1">
    <source>
        <dbReference type="SAM" id="Phobius"/>
    </source>
</evidence>
<keyword evidence="1" id="KW-1133">Transmembrane helix</keyword>
<organism evidence="2 3">
    <name type="scientific">Phytophthora lilii</name>
    <dbReference type="NCBI Taxonomy" id="2077276"/>
    <lineage>
        <taxon>Eukaryota</taxon>
        <taxon>Sar</taxon>
        <taxon>Stramenopiles</taxon>
        <taxon>Oomycota</taxon>
        <taxon>Peronosporomycetes</taxon>
        <taxon>Peronosporales</taxon>
        <taxon>Peronosporaceae</taxon>
        <taxon>Phytophthora</taxon>
    </lineage>
</organism>
<gene>
    <name evidence="2" type="ORF">Plil01_000164700</name>
</gene>
<feature type="transmembrane region" description="Helical" evidence="1">
    <location>
        <begin position="223"/>
        <end position="244"/>
    </location>
</feature>
<evidence type="ECO:0000313" key="2">
    <source>
        <dbReference type="EMBL" id="GMF10886.1"/>
    </source>
</evidence>
<name>A0A9W6WN63_9STRA</name>
<protein>
    <submittedName>
        <fullName evidence="2">Unnamed protein product</fullName>
    </submittedName>
</protein>